<dbReference type="AlphaFoldDB" id="A0AAN7M2K4"/>
<reference evidence="2 3" key="1">
    <citation type="journal article" date="2023" name="Hortic Res">
        <title>Pangenome of water caltrop reveals structural variations and asymmetric subgenome divergence after allopolyploidization.</title>
        <authorList>
            <person name="Zhang X."/>
            <person name="Chen Y."/>
            <person name="Wang L."/>
            <person name="Yuan Y."/>
            <person name="Fang M."/>
            <person name="Shi L."/>
            <person name="Lu R."/>
            <person name="Comes H.P."/>
            <person name="Ma Y."/>
            <person name="Chen Y."/>
            <person name="Huang G."/>
            <person name="Zhou Y."/>
            <person name="Zheng Z."/>
            <person name="Qiu Y."/>
        </authorList>
    </citation>
    <scope>NUCLEOTIDE SEQUENCE [LARGE SCALE GENOMIC DNA]</scope>
    <source>
        <strain evidence="2">F231</strain>
    </source>
</reference>
<keyword evidence="3" id="KW-1185">Reference proteome</keyword>
<comment type="caution">
    <text evidence="2">The sequence shown here is derived from an EMBL/GenBank/DDBJ whole genome shotgun (WGS) entry which is preliminary data.</text>
</comment>
<proteinExistence type="predicted"/>
<sequence length="123" mass="13521">MSNEKHRHPFHAMVVAVSTTKNPKPTAATRSNPSRWPLLLSDTDNALAPPRRPKSREVTSGYMCYTSSSSSSAFSSASSYPLKRCPSPVISQTATSLDKMSQSIESCHTAIEFEFCGFEECEQ</sequence>
<evidence type="ECO:0000313" key="2">
    <source>
        <dbReference type="EMBL" id="KAK4801268.1"/>
    </source>
</evidence>
<feature type="compositionally biased region" description="Polar residues" evidence="1">
    <location>
        <begin position="18"/>
        <end position="34"/>
    </location>
</feature>
<dbReference type="EMBL" id="JAXQNO010000003">
    <property type="protein sequence ID" value="KAK4801268.1"/>
    <property type="molecule type" value="Genomic_DNA"/>
</dbReference>
<protein>
    <submittedName>
        <fullName evidence="2">Uncharacterized protein</fullName>
    </submittedName>
</protein>
<feature type="region of interest" description="Disordered" evidence="1">
    <location>
        <begin position="18"/>
        <end position="59"/>
    </location>
</feature>
<name>A0AAN7M2K4_TRANT</name>
<evidence type="ECO:0000313" key="3">
    <source>
        <dbReference type="Proteomes" id="UP001346149"/>
    </source>
</evidence>
<accession>A0AAN7M2K4</accession>
<organism evidence="2 3">
    <name type="scientific">Trapa natans</name>
    <name type="common">Water chestnut</name>
    <dbReference type="NCBI Taxonomy" id="22666"/>
    <lineage>
        <taxon>Eukaryota</taxon>
        <taxon>Viridiplantae</taxon>
        <taxon>Streptophyta</taxon>
        <taxon>Embryophyta</taxon>
        <taxon>Tracheophyta</taxon>
        <taxon>Spermatophyta</taxon>
        <taxon>Magnoliopsida</taxon>
        <taxon>eudicotyledons</taxon>
        <taxon>Gunneridae</taxon>
        <taxon>Pentapetalae</taxon>
        <taxon>rosids</taxon>
        <taxon>malvids</taxon>
        <taxon>Myrtales</taxon>
        <taxon>Lythraceae</taxon>
        <taxon>Trapa</taxon>
    </lineage>
</organism>
<gene>
    <name evidence="2" type="ORF">SAY86_021755</name>
</gene>
<evidence type="ECO:0000256" key="1">
    <source>
        <dbReference type="SAM" id="MobiDB-lite"/>
    </source>
</evidence>
<dbReference type="Proteomes" id="UP001346149">
    <property type="component" value="Unassembled WGS sequence"/>
</dbReference>